<name>A0ABZ0SE67_9GAMM</name>
<dbReference type="Proteomes" id="UP001432180">
    <property type="component" value="Chromosome"/>
</dbReference>
<reference evidence="2 3" key="1">
    <citation type="journal article" date="2023" name="Microorganisms">
        <title>Thiorhodovibrio frisius and Trv. litoralis spp. nov., Two Novel Members from a Clade of Fastidious Purple Sulfur Bacteria That Exhibit Unique Red-Shifted Light-Harvesting Capabilities.</title>
        <authorList>
            <person name="Methner A."/>
            <person name="Kuzyk S.B."/>
            <person name="Petersen J."/>
            <person name="Bauer S."/>
            <person name="Brinkmann H."/>
            <person name="Sichau K."/>
            <person name="Wanner G."/>
            <person name="Wolf J."/>
            <person name="Neumann-Schaal M."/>
            <person name="Henke P."/>
            <person name="Tank M."/>
            <person name="Sproer C."/>
            <person name="Bunk B."/>
            <person name="Overmann J."/>
        </authorList>
    </citation>
    <scope>NUCLEOTIDE SEQUENCE [LARGE SCALE GENOMIC DNA]</scope>
    <source>
        <strain evidence="2 3">DSM 6702</strain>
    </source>
</reference>
<proteinExistence type="predicted"/>
<keyword evidence="3" id="KW-1185">Reference proteome</keyword>
<feature type="region of interest" description="Disordered" evidence="1">
    <location>
        <begin position="1"/>
        <end position="24"/>
    </location>
</feature>
<feature type="compositionally biased region" description="Basic and acidic residues" evidence="1">
    <location>
        <begin position="1"/>
        <end position="10"/>
    </location>
</feature>
<protein>
    <submittedName>
        <fullName evidence="2">Uncharacterized protein</fullName>
    </submittedName>
</protein>
<sequence length="72" mass="8341">MSKRGWEQRKWLGKTKNPLKQLDESCPRGLSPNFAKNQETAPVCHAFLHDANFYQLLTRIDESIAEEARARL</sequence>
<gene>
    <name evidence="2" type="ORF">Thiowin_03677</name>
</gene>
<dbReference type="EMBL" id="CP121472">
    <property type="protein sequence ID" value="WPL18599.1"/>
    <property type="molecule type" value="Genomic_DNA"/>
</dbReference>
<evidence type="ECO:0000313" key="2">
    <source>
        <dbReference type="EMBL" id="WPL18599.1"/>
    </source>
</evidence>
<evidence type="ECO:0000256" key="1">
    <source>
        <dbReference type="SAM" id="MobiDB-lite"/>
    </source>
</evidence>
<accession>A0ABZ0SE67</accession>
<evidence type="ECO:0000313" key="3">
    <source>
        <dbReference type="Proteomes" id="UP001432180"/>
    </source>
</evidence>
<organism evidence="2 3">
    <name type="scientific">Thiorhodovibrio winogradskyi</name>
    <dbReference type="NCBI Taxonomy" id="77007"/>
    <lineage>
        <taxon>Bacteria</taxon>
        <taxon>Pseudomonadati</taxon>
        <taxon>Pseudomonadota</taxon>
        <taxon>Gammaproteobacteria</taxon>
        <taxon>Chromatiales</taxon>
        <taxon>Chromatiaceae</taxon>
        <taxon>Thiorhodovibrio</taxon>
    </lineage>
</organism>